<dbReference type="InterPro" id="IPR023213">
    <property type="entry name" value="CAT-like_dom_sf"/>
</dbReference>
<evidence type="ECO:0000259" key="1">
    <source>
        <dbReference type="Pfam" id="PF00501"/>
    </source>
</evidence>
<accession>A0ABQ0KLH5</accession>
<gene>
    <name evidence="3" type="ORF">RMCN_3563</name>
</gene>
<dbReference type="RefSeq" id="WP_165604456.1">
    <property type="nucleotide sequence ID" value="NZ_BCTA01000042.1"/>
</dbReference>
<dbReference type="InterPro" id="IPR001242">
    <property type="entry name" value="Condensation_dom"/>
</dbReference>
<name>A0ABQ0KLH5_MYCNV</name>
<dbReference type="SUPFAM" id="SSF56801">
    <property type="entry name" value="Acetyl-CoA synthetase-like"/>
    <property type="match status" value="1"/>
</dbReference>
<dbReference type="SUPFAM" id="SSF52777">
    <property type="entry name" value="CoA-dependent acyltransferases"/>
    <property type="match status" value="1"/>
</dbReference>
<dbReference type="InterPro" id="IPR020845">
    <property type="entry name" value="AMP-binding_CS"/>
</dbReference>
<dbReference type="Gene3D" id="3.30.559.10">
    <property type="entry name" value="Chloramphenicol acetyltransferase-like domain"/>
    <property type="match status" value="1"/>
</dbReference>
<feature type="non-terminal residue" evidence="3">
    <location>
        <position position="504"/>
    </location>
</feature>
<dbReference type="PROSITE" id="PS00455">
    <property type="entry name" value="AMP_BINDING"/>
    <property type="match status" value="1"/>
</dbReference>
<protein>
    <submittedName>
        <fullName evidence="3">Linear gramicidin synthetase subunit D</fullName>
    </submittedName>
</protein>
<feature type="domain" description="Condensation" evidence="2">
    <location>
        <begin position="4"/>
        <end position="150"/>
    </location>
</feature>
<organism evidence="3 4">
    <name type="scientific">Mycolicibacterium novocastrense</name>
    <name type="common">Mycobacterium novocastrense</name>
    <dbReference type="NCBI Taxonomy" id="59813"/>
    <lineage>
        <taxon>Bacteria</taxon>
        <taxon>Bacillati</taxon>
        <taxon>Actinomycetota</taxon>
        <taxon>Actinomycetes</taxon>
        <taxon>Mycobacteriales</taxon>
        <taxon>Mycobacteriaceae</taxon>
        <taxon>Mycolicibacterium</taxon>
    </lineage>
</organism>
<evidence type="ECO:0000313" key="4">
    <source>
        <dbReference type="Proteomes" id="UP000069773"/>
    </source>
</evidence>
<reference evidence="3 4" key="1">
    <citation type="journal article" date="2016" name="Genome Announc.">
        <title>Draft Genome Sequences of Five Rapidly Growing Mycobacterium Species, M. thermoresistibile, M. fortuitum subsp. acetamidolyticum, M. canariasense, M. brisbanense, and M. novocastrense.</title>
        <authorList>
            <person name="Katahira K."/>
            <person name="Ogura Y."/>
            <person name="Gotoh Y."/>
            <person name="Hayashi T."/>
        </authorList>
    </citation>
    <scope>NUCLEOTIDE SEQUENCE [LARGE SCALE GENOMIC DNA]</scope>
    <source>
        <strain evidence="3 4">JCM18114</strain>
    </source>
</reference>
<evidence type="ECO:0000259" key="2">
    <source>
        <dbReference type="Pfam" id="PF00668"/>
    </source>
</evidence>
<comment type="caution">
    <text evidence="3">The sequence shown here is derived from an EMBL/GenBank/DDBJ whole genome shotgun (WGS) entry which is preliminary data.</text>
</comment>
<dbReference type="Pfam" id="PF00668">
    <property type="entry name" value="Condensation"/>
    <property type="match status" value="1"/>
</dbReference>
<dbReference type="Pfam" id="PF00501">
    <property type="entry name" value="AMP-binding"/>
    <property type="match status" value="1"/>
</dbReference>
<proteinExistence type="predicted"/>
<dbReference type="InterPro" id="IPR042099">
    <property type="entry name" value="ANL_N_sf"/>
</dbReference>
<dbReference type="EMBL" id="BCTA01000042">
    <property type="protein sequence ID" value="GAT10430.1"/>
    <property type="molecule type" value="Genomic_DNA"/>
</dbReference>
<feature type="domain" description="AMP-dependent synthetase/ligase" evidence="1">
    <location>
        <begin position="175"/>
        <end position="503"/>
    </location>
</feature>
<sequence length="504" mass="53199">DVGADLTVGELLAQVRRRCLAAYEHQDVPFEVLVERLNPTRNLAHHPLIQVALAWQRNEPVVPHMGDLEVTTLPVHTGTARMDLTFSLAENFASTGEPAGICGLVEFRTDVFDTASIETLIGRLERILVAMTADPARRLSAVDLLDASDRTRIHELSNRAVLTRPASDRSIPELFAEHAFRAPEAVAVSATGVEMSYRDLDEASNRLAHLLIGQGVGPGERVGLLVPRSAGAIVAILGVLKTGASYVPIDPGLPADRIGFILGDSAPVVVITTEELRPRLDDHGVSIVQIDARATDLQPSPALDPPRGEDIAYLIYTSGTTGTPKAVAITHSNVTQLLSSRDVEFGSGRAWTHSHSLAFDVSVWEIFGALLSGGRVLVVPDSVAGSPDDFLALLRSQDRCVLTQTPSAVGVLGVEGLESVSLVVVGEACPAQVVDRWARGRVMVNAYGPTETTMCVAISAPLVVGSGVPPIGVPVGGAGLFVLDGWLGQVPVGVVGELYVAGVG</sequence>
<dbReference type="InterPro" id="IPR000873">
    <property type="entry name" value="AMP-dep_synth/lig_dom"/>
</dbReference>
<feature type="non-terminal residue" evidence="3">
    <location>
        <position position="1"/>
    </location>
</feature>
<dbReference type="Gene3D" id="3.40.50.12780">
    <property type="entry name" value="N-terminal domain of ligase-like"/>
    <property type="match status" value="1"/>
</dbReference>
<dbReference type="PANTHER" id="PTHR45527:SF1">
    <property type="entry name" value="FATTY ACID SYNTHASE"/>
    <property type="match status" value="1"/>
</dbReference>
<dbReference type="Proteomes" id="UP000069773">
    <property type="component" value="Unassembled WGS sequence"/>
</dbReference>
<evidence type="ECO:0000313" key="3">
    <source>
        <dbReference type="EMBL" id="GAT10430.1"/>
    </source>
</evidence>
<keyword evidence="4" id="KW-1185">Reference proteome</keyword>
<dbReference type="Gene3D" id="3.30.559.30">
    <property type="entry name" value="Nonribosomal peptide synthetase, condensation domain"/>
    <property type="match status" value="1"/>
</dbReference>
<dbReference type="PANTHER" id="PTHR45527">
    <property type="entry name" value="NONRIBOSOMAL PEPTIDE SYNTHETASE"/>
    <property type="match status" value="1"/>
</dbReference>